<dbReference type="Pfam" id="PF04103">
    <property type="entry name" value="CD20"/>
    <property type="match status" value="1"/>
</dbReference>
<keyword evidence="5 8" id="KW-1133">Transmembrane helix</keyword>
<dbReference type="PANTHER" id="PTHR15756:SF6">
    <property type="entry name" value="TRANSMEMBRANE PROTEIN 176A"/>
    <property type="match status" value="1"/>
</dbReference>
<evidence type="ECO:0000256" key="1">
    <source>
        <dbReference type="ARBA" id="ARBA00004141"/>
    </source>
</evidence>
<proteinExistence type="inferred from homology"/>
<reference evidence="9" key="1">
    <citation type="submission" date="2022-12" db="EMBL/GenBank/DDBJ databases">
        <authorList>
            <person name="Alioto T."/>
            <person name="Alioto T."/>
            <person name="Gomez Garrido J."/>
        </authorList>
    </citation>
    <scope>NUCLEOTIDE SEQUENCE</scope>
</reference>
<keyword evidence="3" id="KW-0597">Phosphoprotein</keyword>
<dbReference type="InterPro" id="IPR007237">
    <property type="entry name" value="CD20-like"/>
</dbReference>
<comment type="subcellular location">
    <subcellularLocation>
        <location evidence="1">Membrane</location>
        <topology evidence="1">Multi-pass membrane protein</topology>
    </subcellularLocation>
</comment>
<evidence type="ECO:0000313" key="10">
    <source>
        <dbReference type="Proteomes" id="UP001178461"/>
    </source>
</evidence>
<dbReference type="EMBL" id="OX395137">
    <property type="protein sequence ID" value="CAI5789399.1"/>
    <property type="molecule type" value="Genomic_DNA"/>
</dbReference>
<sequence length="278" mass="30169">MASSSSIVNVSGAEGAEKTVIHVNITQESSLGSLLKALAAWRQTPKPRPKPHPQGPSAPPKKAGCNAEQKVLGGTQILLGLLTIAIGCVLSLGQGSDYYSYWIFRPLWNGAPFWSGGVLFVAGVLSIVGDRRGGRWVHLATFSHLASVVACSVALAVGEADLPSLKYDSYYSEELCRNTQYRDRYDQPWEPTALIPADNGRVQRCEEMIQNLWKIAAGLRILLLVLCIGALLIAVFCLGNGLRRLCCSFLGRCENYSPLEDPEVPPPYEEPAKEENAA</sequence>
<dbReference type="InterPro" id="IPR009281">
    <property type="entry name" value="TMEM176A/TMEM176B"/>
</dbReference>
<dbReference type="AlphaFoldDB" id="A0AA35PII8"/>
<evidence type="ECO:0000256" key="3">
    <source>
        <dbReference type="ARBA" id="ARBA00022553"/>
    </source>
</evidence>
<accession>A0AA35PII8</accession>
<keyword evidence="4 8" id="KW-0812">Transmembrane</keyword>
<evidence type="ECO:0000256" key="4">
    <source>
        <dbReference type="ARBA" id="ARBA00022692"/>
    </source>
</evidence>
<evidence type="ECO:0000313" key="9">
    <source>
        <dbReference type="EMBL" id="CAI5789399.1"/>
    </source>
</evidence>
<feature type="transmembrane region" description="Helical" evidence="8">
    <location>
        <begin position="136"/>
        <end position="157"/>
    </location>
</feature>
<keyword evidence="6 8" id="KW-0472">Membrane</keyword>
<evidence type="ECO:0000256" key="6">
    <source>
        <dbReference type="ARBA" id="ARBA00023136"/>
    </source>
</evidence>
<name>A0AA35PII8_9SAUR</name>
<feature type="region of interest" description="Disordered" evidence="7">
    <location>
        <begin position="44"/>
        <end position="65"/>
    </location>
</feature>
<evidence type="ECO:0000256" key="7">
    <source>
        <dbReference type="SAM" id="MobiDB-lite"/>
    </source>
</evidence>
<gene>
    <name evidence="9" type="ORF">PODLI_1B005062</name>
</gene>
<comment type="similarity">
    <text evidence="2">Belongs to the TMEM176 family.</text>
</comment>
<dbReference type="PANTHER" id="PTHR15756">
    <property type="entry name" value="LR8/HCA112"/>
    <property type="match status" value="1"/>
</dbReference>
<dbReference type="GO" id="GO:0016020">
    <property type="term" value="C:membrane"/>
    <property type="evidence" value="ECO:0007669"/>
    <property type="project" value="UniProtKB-SubCell"/>
</dbReference>
<feature type="transmembrane region" description="Helical" evidence="8">
    <location>
        <begin position="112"/>
        <end position="129"/>
    </location>
</feature>
<feature type="transmembrane region" description="Helical" evidence="8">
    <location>
        <begin position="221"/>
        <end position="242"/>
    </location>
</feature>
<organism evidence="9 10">
    <name type="scientific">Podarcis lilfordi</name>
    <name type="common">Lilford's wall lizard</name>
    <dbReference type="NCBI Taxonomy" id="74358"/>
    <lineage>
        <taxon>Eukaryota</taxon>
        <taxon>Metazoa</taxon>
        <taxon>Chordata</taxon>
        <taxon>Craniata</taxon>
        <taxon>Vertebrata</taxon>
        <taxon>Euteleostomi</taxon>
        <taxon>Lepidosauria</taxon>
        <taxon>Squamata</taxon>
        <taxon>Bifurcata</taxon>
        <taxon>Unidentata</taxon>
        <taxon>Episquamata</taxon>
        <taxon>Laterata</taxon>
        <taxon>Lacertibaenia</taxon>
        <taxon>Lacertidae</taxon>
        <taxon>Podarcis</taxon>
    </lineage>
</organism>
<evidence type="ECO:0000256" key="5">
    <source>
        <dbReference type="ARBA" id="ARBA00022989"/>
    </source>
</evidence>
<feature type="transmembrane region" description="Helical" evidence="8">
    <location>
        <begin position="71"/>
        <end position="92"/>
    </location>
</feature>
<evidence type="ECO:0000256" key="2">
    <source>
        <dbReference type="ARBA" id="ARBA00006022"/>
    </source>
</evidence>
<evidence type="ECO:0000256" key="8">
    <source>
        <dbReference type="SAM" id="Phobius"/>
    </source>
</evidence>
<dbReference type="Proteomes" id="UP001178461">
    <property type="component" value="Chromosome 12"/>
</dbReference>
<keyword evidence="10" id="KW-1185">Reference proteome</keyword>
<protein>
    <submittedName>
        <fullName evidence="9">Transmembrane protein 176B-like</fullName>
    </submittedName>
</protein>